<dbReference type="InterPro" id="IPR002100">
    <property type="entry name" value="TF_MADSbox"/>
</dbReference>
<feature type="compositionally biased region" description="Acidic residues" evidence="6">
    <location>
        <begin position="314"/>
        <end position="331"/>
    </location>
</feature>
<organism evidence="8 9">
    <name type="scientific">Malassezia arunalokei</name>
    <dbReference type="NCBI Taxonomy" id="1514897"/>
    <lineage>
        <taxon>Eukaryota</taxon>
        <taxon>Fungi</taxon>
        <taxon>Dikarya</taxon>
        <taxon>Basidiomycota</taxon>
        <taxon>Ustilaginomycotina</taxon>
        <taxon>Malasseziomycetes</taxon>
        <taxon>Malasseziales</taxon>
        <taxon>Malasseziaceae</taxon>
        <taxon>Malassezia</taxon>
    </lineage>
</organism>
<dbReference type="GO" id="GO:0045944">
    <property type="term" value="P:positive regulation of transcription by RNA polymerase II"/>
    <property type="evidence" value="ECO:0007669"/>
    <property type="project" value="InterPro"/>
</dbReference>
<feature type="region of interest" description="Disordered" evidence="6">
    <location>
        <begin position="152"/>
        <end position="203"/>
    </location>
</feature>
<sequence length="473" mass="50357">MSNQTRLGSYNTSNVDVNNFLGAPIPKNQDGSYAGLYGMSSGSMPLGQSLDGLHAPWSFPMGNTGSANADNMKEQQTPHTSHHASTLLPQSFTGEYAGYTSEPQTIKTEAPGDEQAVPLPQVPSAQAAPPAPQRSVPQVGMPVYRELRNLPRHASMSAIPSTPTNTTPADMNHDHDNNNASSRASGKKRSMAKGEKDSRTGRRKIKIEFIDDDSRRHITFSKRKAGIMKKAYELATLTGTQVLLVVVSQTGLVYTFTTPKLEAVVKQPEGRNLIQECLNAPDPSEVHDNGAEAGPSTVPSSEGGALSGLQMVSEEPDEEEEDDDDDGEEPLDVGRADAGFTAQAMGAAVPDLGNGDTSNVLGHAPLFHPGWTPLSNRSMGHGGGTPSIKRRRTQPNLSRTQRSSLNAEPVPELPTDLYHASAMMPSMPVNNVLGPEPFLPSSMPMFLGQDPSLGAAPSTSPNVPANDREASHT</sequence>
<gene>
    <name evidence="8" type="primary">MCM1</name>
    <name evidence="8" type="ORF">MARU1_001247</name>
</gene>
<evidence type="ECO:0000256" key="3">
    <source>
        <dbReference type="ARBA" id="ARBA00023125"/>
    </source>
</evidence>
<dbReference type="AlphaFoldDB" id="A0AAJ5Z4X3"/>
<dbReference type="Gene3D" id="3.40.1810.10">
    <property type="entry name" value="Transcription factor, MADS-box"/>
    <property type="match status" value="1"/>
</dbReference>
<keyword evidence="4" id="KW-0804">Transcription</keyword>
<evidence type="ECO:0000256" key="1">
    <source>
        <dbReference type="ARBA" id="ARBA00004123"/>
    </source>
</evidence>
<accession>A0AAJ5Z4X3</accession>
<feature type="compositionally biased region" description="Polar residues" evidence="6">
    <location>
        <begin position="158"/>
        <end position="169"/>
    </location>
</feature>
<dbReference type="PANTHER" id="PTHR48019">
    <property type="entry name" value="SERUM RESPONSE FACTOR HOMOLOG"/>
    <property type="match status" value="1"/>
</dbReference>
<feature type="region of interest" description="Disordered" evidence="6">
    <location>
        <begin position="111"/>
        <end position="138"/>
    </location>
</feature>
<feature type="region of interest" description="Disordered" evidence="6">
    <location>
        <begin position="443"/>
        <end position="473"/>
    </location>
</feature>
<evidence type="ECO:0000313" key="9">
    <source>
        <dbReference type="Proteomes" id="UP001217582"/>
    </source>
</evidence>
<proteinExistence type="predicted"/>
<feature type="compositionally biased region" description="Low complexity" evidence="6">
    <location>
        <begin position="115"/>
        <end position="138"/>
    </location>
</feature>
<keyword evidence="5" id="KW-0539">Nucleus</keyword>
<dbReference type="SMART" id="SM00432">
    <property type="entry name" value="MADS"/>
    <property type="match status" value="1"/>
</dbReference>
<dbReference type="InterPro" id="IPR050142">
    <property type="entry name" value="MADS-box/MEF2_TF"/>
</dbReference>
<evidence type="ECO:0000256" key="5">
    <source>
        <dbReference type="ARBA" id="ARBA00023242"/>
    </source>
</evidence>
<feature type="region of interest" description="Disordered" evidence="6">
    <location>
        <begin position="371"/>
        <end position="412"/>
    </location>
</feature>
<evidence type="ECO:0000256" key="2">
    <source>
        <dbReference type="ARBA" id="ARBA00023015"/>
    </source>
</evidence>
<dbReference type="InterPro" id="IPR033897">
    <property type="entry name" value="SRF-like_MADS-box"/>
</dbReference>
<dbReference type="SUPFAM" id="SSF55455">
    <property type="entry name" value="SRF-like"/>
    <property type="match status" value="1"/>
</dbReference>
<keyword evidence="3" id="KW-0238">DNA-binding</keyword>
<dbReference type="Proteomes" id="UP001217582">
    <property type="component" value="Chromosome 2"/>
</dbReference>
<dbReference type="InterPro" id="IPR036879">
    <property type="entry name" value="TF_MADSbox_sf"/>
</dbReference>
<dbReference type="GO" id="GO:0046983">
    <property type="term" value="F:protein dimerization activity"/>
    <property type="evidence" value="ECO:0007669"/>
    <property type="project" value="InterPro"/>
</dbReference>
<protein>
    <submittedName>
        <fullName evidence="8">Transcription factor of the MADS box</fullName>
    </submittedName>
</protein>
<evidence type="ECO:0000256" key="6">
    <source>
        <dbReference type="SAM" id="MobiDB-lite"/>
    </source>
</evidence>
<dbReference type="GO" id="GO:0005634">
    <property type="term" value="C:nucleus"/>
    <property type="evidence" value="ECO:0007669"/>
    <property type="project" value="UniProtKB-SubCell"/>
</dbReference>
<dbReference type="GO" id="GO:0000981">
    <property type="term" value="F:DNA-binding transcription factor activity, RNA polymerase II-specific"/>
    <property type="evidence" value="ECO:0007669"/>
    <property type="project" value="InterPro"/>
</dbReference>
<comment type="subcellular location">
    <subcellularLocation>
        <location evidence="1">Nucleus</location>
    </subcellularLocation>
</comment>
<dbReference type="EMBL" id="CP119917">
    <property type="protein sequence ID" value="WFD15231.1"/>
    <property type="molecule type" value="Genomic_DNA"/>
</dbReference>
<keyword evidence="2" id="KW-0805">Transcription regulation</keyword>
<feature type="region of interest" description="Disordered" evidence="6">
    <location>
        <begin position="280"/>
        <end position="333"/>
    </location>
</feature>
<dbReference type="CDD" id="cd00266">
    <property type="entry name" value="MADS_SRF_like"/>
    <property type="match status" value="1"/>
</dbReference>
<feature type="compositionally biased region" description="Polar residues" evidence="6">
    <location>
        <begin position="394"/>
        <end position="406"/>
    </location>
</feature>
<dbReference type="PROSITE" id="PS50066">
    <property type="entry name" value="MADS_BOX_2"/>
    <property type="match status" value="1"/>
</dbReference>
<feature type="compositionally biased region" description="Basic and acidic residues" evidence="6">
    <location>
        <begin position="192"/>
        <end position="203"/>
    </location>
</feature>
<keyword evidence="9" id="KW-1185">Reference proteome</keyword>
<name>A0AAJ5Z4X3_9BASI</name>
<evidence type="ECO:0000256" key="4">
    <source>
        <dbReference type="ARBA" id="ARBA00023163"/>
    </source>
</evidence>
<evidence type="ECO:0000313" key="8">
    <source>
        <dbReference type="EMBL" id="WFD15231.1"/>
    </source>
</evidence>
<evidence type="ECO:0000259" key="7">
    <source>
        <dbReference type="PROSITE" id="PS50066"/>
    </source>
</evidence>
<dbReference type="FunFam" id="3.40.1810.10:FF:000002">
    <property type="entry name" value="Serum response factor b"/>
    <property type="match status" value="1"/>
</dbReference>
<reference evidence="8 9" key="1">
    <citation type="submission" date="2023-03" db="EMBL/GenBank/DDBJ databases">
        <title>Mating type loci evolution in Malassezia.</title>
        <authorList>
            <person name="Coelho M.A."/>
        </authorList>
    </citation>
    <scope>NUCLEOTIDE SEQUENCE [LARGE SCALE GENOMIC DNA]</scope>
    <source>
        <strain evidence="8 9">CBS 13387</strain>
    </source>
</reference>
<feature type="domain" description="MADS-box" evidence="7">
    <location>
        <begin position="200"/>
        <end position="260"/>
    </location>
</feature>
<feature type="region of interest" description="Disordered" evidence="6">
    <location>
        <begin position="62"/>
        <end position="85"/>
    </location>
</feature>
<dbReference type="GO" id="GO:0000987">
    <property type="term" value="F:cis-regulatory region sequence-specific DNA binding"/>
    <property type="evidence" value="ECO:0007669"/>
    <property type="project" value="InterPro"/>
</dbReference>
<dbReference type="PRINTS" id="PR00404">
    <property type="entry name" value="MADSDOMAIN"/>
</dbReference>
<dbReference type="Pfam" id="PF00319">
    <property type="entry name" value="SRF-TF"/>
    <property type="match status" value="1"/>
</dbReference>
<dbReference type="PROSITE" id="PS00350">
    <property type="entry name" value="MADS_BOX_1"/>
    <property type="match status" value="1"/>
</dbReference>